<comment type="caution">
    <text evidence="3">The sequence shown here is derived from an EMBL/GenBank/DDBJ whole genome shotgun (WGS) entry which is preliminary data.</text>
</comment>
<keyword evidence="2 3" id="KW-0456">Lyase</keyword>
<dbReference type="Pfam" id="PF07977">
    <property type="entry name" value="FabA"/>
    <property type="match status" value="1"/>
</dbReference>
<proteinExistence type="inferred from homology"/>
<dbReference type="EC" id="4.2.1.-" evidence="3"/>
<organism evidence="3 4">
    <name type="scientific">Amycolatopsis samaneae</name>
    <dbReference type="NCBI Taxonomy" id="664691"/>
    <lineage>
        <taxon>Bacteria</taxon>
        <taxon>Bacillati</taxon>
        <taxon>Actinomycetota</taxon>
        <taxon>Actinomycetes</taxon>
        <taxon>Pseudonocardiales</taxon>
        <taxon>Pseudonocardiaceae</taxon>
        <taxon>Amycolatopsis</taxon>
    </lineage>
</organism>
<dbReference type="PANTHER" id="PTHR30272">
    <property type="entry name" value="3-HYDROXYACYL-[ACYL-CARRIER-PROTEIN] DEHYDRATASE"/>
    <property type="match status" value="1"/>
</dbReference>
<accession>A0ABW5GP86</accession>
<dbReference type="Proteomes" id="UP001597419">
    <property type="component" value="Unassembled WGS sequence"/>
</dbReference>
<dbReference type="InterPro" id="IPR013114">
    <property type="entry name" value="FabA_FabZ"/>
</dbReference>
<dbReference type="RefSeq" id="WP_345403808.1">
    <property type="nucleotide sequence ID" value="NZ_BAABHG010000015.1"/>
</dbReference>
<dbReference type="PANTHER" id="PTHR30272:SF1">
    <property type="entry name" value="3-HYDROXYACYL-[ACYL-CARRIER-PROTEIN] DEHYDRATASE"/>
    <property type="match status" value="1"/>
</dbReference>
<protein>
    <submittedName>
        <fullName evidence="3">3-hydroxyacyl-ACP dehydratase FabZ family protein</fullName>
        <ecNumber evidence="3">4.2.1.-</ecNumber>
    </submittedName>
</protein>
<name>A0ABW5GP86_9PSEU</name>
<evidence type="ECO:0000313" key="4">
    <source>
        <dbReference type="Proteomes" id="UP001597419"/>
    </source>
</evidence>
<dbReference type="Gene3D" id="3.10.129.10">
    <property type="entry name" value="Hotdog Thioesterase"/>
    <property type="match status" value="1"/>
</dbReference>
<evidence type="ECO:0000256" key="2">
    <source>
        <dbReference type="ARBA" id="ARBA00023239"/>
    </source>
</evidence>
<comment type="similarity">
    <text evidence="1">Belongs to the thioester dehydratase family. FabZ subfamily.</text>
</comment>
<evidence type="ECO:0000313" key="3">
    <source>
        <dbReference type="EMBL" id="MFD2462640.1"/>
    </source>
</evidence>
<reference evidence="4" key="1">
    <citation type="journal article" date="2019" name="Int. J. Syst. Evol. Microbiol.">
        <title>The Global Catalogue of Microorganisms (GCM) 10K type strain sequencing project: providing services to taxonomists for standard genome sequencing and annotation.</title>
        <authorList>
            <consortium name="The Broad Institute Genomics Platform"/>
            <consortium name="The Broad Institute Genome Sequencing Center for Infectious Disease"/>
            <person name="Wu L."/>
            <person name="Ma J."/>
        </authorList>
    </citation>
    <scope>NUCLEOTIDE SEQUENCE [LARGE SCALE GENOMIC DNA]</scope>
    <source>
        <strain evidence="4">CGMCC 4.7643</strain>
    </source>
</reference>
<evidence type="ECO:0000256" key="1">
    <source>
        <dbReference type="ARBA" id="ARBA00009174"/>
    </source>
</evidence>
<dbReference type="SUPFAM" id="SSF54637">
    <property type="entry name" value="Thioesterase/thiol ester dehydrase-isomerase"/>
    <property type="match status" value="1"/>
</dbReference>
<dbReference type="GO" id="GO:0016829">
    <property type="term" value="F:lyase activity"/>
    <property type="evidence" value="ECO:0007669"/>
    <property type="project" value="UniProtKB-KW"/>
</dbReference>
<keyword evidence="4" id="KW-1185">Reference proteome</keyword>
<dbReference type="InterPro" id="IPR029069">
    <property type="entry name" value="HotDog_dom_sf"/>
</dbReference>
<sequence>MIGTDRIVRIIPHRAPVLLLDEVTEVVPGERLTARRLLSRNDRDLLCVAGPVRDGPVVPGTVVLESWAQAGALLACWDRPHPALAAAVVVLASRIDRVRFGGPVRLGSVLVHRVRMVRAAGDAAILEGETVVAGTTVLEVGKFVLARRPPPV</sequence>
<dbReference type="EMBL" id="JBHUKU010000017">
    <property type="protein sequence ID" value="MFD2462640.1"/>
    <property type="molecule type" value="Genomic_DNA"/>
</dbReference>
<gene>
    <name evidence="3" type="ORF">ACFSYJ_28795</name>
</gene>